<evidence type="ECO:0008006" key="2">
    <source>
        <dbReference type="Google" id="ProtNLM"/>
    </source>
</evidence>
<dbReference type="Pfam" id="PF02620">
    <property type="entry name" value="YceD"/>
    <property type="match status" value="1"/>
</dbReference>
<gene>
    <name evidence="1" type="ORF">KL86CLO1_12030</name>
</gene>
<dbReference type="PANTHER" id="PTHR34374">
    <property type="entry name" value="LARGE RIBOSOMAL RNA SUBUNIT ACCUMULATION PROTEIN YCED HOMOLOG 1, CHLOROPLASTIC"/>
    <property type="match status" value="1"/>
</dbReference>
<name>A0A212K1D9_9FIRM</name>
<organism evidence="1">
    <name type="scientific">uncultured Eubacteriales bacterium</name>
    <dbReference type="NCBI Taxonomy" id="172733"/>
    <lineage>
        <taxon>Bacteria</taxon>
        <taxon>Bacillati</taxon>
        <taxon>Bacillota</taxon>
        <taxon>Clostridia</taxon>
        <taxon>Eubacteriales</taxon>
        <taxon>environmental samples</taxon>
    </lineage>
</organism>
<sequence length="169" mass="18575">MRLNLREIIHVPGAVLPFDFQMDLSDLEWSGEHYAPNPVHVTGLVRNMAGALVLECEASTKLALTCDRCLKPFTGEKTVILDTLLATELAGEESDTIILLEKDELPLGDLVRETFILEMDTKHLCSEECKGLCAKCGADLNDGPCNCKPDIDPRLAALAQLLDDKKPEN</sequence>
<proteinExistence type="predicted"/>
<dbReference type="InterPro" id="IPR003772">
    <property type="entry name" value="YceD"/>
</dbReference>
<protein>
    <recommendedName>
        <fullName evidence="2">DUF177 domain-containing protein</fullName>
    </recommendedName>
</protein>
<evidence type="ECO:0000313" key="1">
    <source>
        <dbReference type="EMBL" id="SBW05428.1"/>
    </source>
</evidence>
<accession>A0A212K1D9</accession>
<dbReference type="AlphaFoldDB" id="A0A212K1D9"/>
<dbReference type="PANTHER" id="PTHR34374:SF1">
    <property type="entry name" value="LARGE RIBOSOMAL RNA SUBUNIT ACCUMULATION PROTEIN YCED HOMOLOG 1, CHLOROPLASTIC"/>
    <property type="match status" value="1"/>
</dbReference>
<dbReference type="EMBL" id="FLUN01000001">
    <property type="protein sequence ID" value="SBW05428.1"/>
    <property type="molecule type" value="Genomic_DNA"/>
</dbReference>
<reference evidence="1" key="1">
    <citation type="submission" date="2016-04" db="EMBL/GenBank/DDBJ databases">
        <authorList>
            <person name="Evans L.H."/>
            <person name="Alamgir A."/>
            <person name="Owens N."/>
            <person name="Weber N.D."/>
            <person name="Virtaneva K."/>
            <person name="Barbian K."/>
            <person name="Babar A."/>
            <person name="Rosenke K."/>
        </authorList>
    </citation>
    <scope>NUCLEOTIDE SEQUENCE</scope>
    <source>
        <strain evidence="1">86</strain>
    </source>
</reference>